<evidence type="ECO:0000313" key="3">
    <source>
        <dbReference type="EMBL" id="BAC99386.1"/>
    </source>
</evidence>
<dbReference type="EMBL" id="AP005388">
    <property type="protein sequence ID" value="BAC98670.1"/>
    <property type="molecule type" value="Genomic_DNA"/>
</dbReference>
<accession>Q6Z298</accession>
<dbReference type="AlphaFoldDB" id="Q6Z298"/>
<reference evidence="3" key="1">
    <citation type="submission" date="2001-07" db="EMBL/GenBank/DDBJ databases">
        <title>Oryza sativa nipponbare(GA3) genomic DNA, chromosome 8, BAC clone:OJ1051_A08.</title>
        <authorList>
            <person name="Sasaki T."/>
            <person name="Matsumoto T."/>
            <person name="Yamamoto K."/>
        </authorList>
    </citation>
    <scope>NUCLEOTIDE SEQUENCE</scope>
</reference>
<reference evidence="4" key="4">
    <citation type="journal article" date="2008" name="Nucleic Acids Res.">
        <title>The rice annotation project database (RAP-DB): 2008 update.</title>
        <authorList>
            <consortium name="The rice annotation project (RAP)"/>
        </authorList>
    </citation>
    <scope>GENOME REANNOTATION</scope>
    <source>
        <strain evidence="4">cv. Nipponbare</strain>
    </source>
</reference>
<feature type="domain" description="Aminotransferase-like plant mobile" evidence="1">
    <location>
        <begin position="107"/>
        <end position="253"/>
    </location>
</feature>
<evidence type="ECO:0000313" key="4">
    <source>
        <dbReference type="Proteomes" id="UP000000763"/>
    </source>
</evidence>
<protein>
    <recommendedName>
        <fullName evidence="1">Aminotransferase-like plant mobile domain-containing protein</fullName>
    </recommendedName>
</protein>
<proteinExistence type="predicted"/>
<dbReference type="InterPro" id="IPR019557">
    <property type="entry name" value="AminoTfrase-like_pln_mobile"/>
</dbReference>
<reference evidence="4" key="3">
    <citation type="journal article" date="2005" name="Nature">
        <title>The map-based sequence of the rice genome.</title>
        <authorList>
            <consortium name="International rice genome sequencing project (IRGSP)"/>
            <person name="Matsumoto T."/>
            <person name="Wu J."/>
            <person name="Kanamori H."/>
            <person name="Katayose Y."/>
            <person name="Fujisawa M."/>
            <person name="Namiki N."/>
            <person name="Mizuno H."/>
            <person name="Yamamoto K."/>
            <person name="Antonio B.A."/>
            <person name="Baba T."/>
            <person name="Sakata K."/>
            <person name="Nagamura Y."/>
            <person name="Aoki H."/>
            <person name="Arikawa K."/>
            <person name="Arita K."/>
            <person name="Bito T."/>
            <person name="Chiden Y."/>
            <person name="Fujitsuka N."/>
            <person name="Fukunaka R."/>
            <person name="Hamada M."/>
            <person name="Harada C."/>
            <person name="Hayashi A."/>
            <person name="Hijishita S."/>
            <person name="Honda M."/>
            <person name="Hosokawa S."/>
            <person name="Ichikawa Y."/>
            <person name="Idonuma A."/>
            <person name="Iijima M."/>
            <person name="Ikeda M."/>
            <person name="Ikeno M."/>
            <person name="Ito K."/>
            <person name="Ito S."/>
            <person name="Ito T."/>
            <person name="Ito Y."/>
            <person name="Ito Y."/>
            <person name="Iwabuchi A."/>
            <person name="Kamiya K."/>
            <person name="Karasawa W."/>
            <person name="Kurita K."/>
            <person name="Katagiri S."/>
            <person name="Kikuta A."/>
            <person name="Kobayashi H."/>
            <person name="Kobayashi N."/>
            <person name="Machita K."/>
            <person name="Maehara T."/>
            <person name="Masukawa M."/>
            <person name="Mizubayashi T."/>
            <person name="Mukai Y."/>
            <person name="Nagasaki H."/>
            <person name="Nagata Y."/>
            <person name="Naito S."/>
            <person name="Nakashima M."/>
            <person name="Nakama Y."/>
            <person name="Nakamichi Y."/>
            <person name="Nakamura M."/>
            <person name="Meguro A."/>
            <person name="Negishi M."/>
            <person name="Ohta I."/>
            <person name="Ohta T."/>
            <person name="Okamoto M."/>
            <person name="Ono N."/>
            <person name="Saji S."/>
            <person name="Sakaguchi M."/>
            <person name="Sakai K."/>
            <person name="Shibata M."/>
            <person name="Shimokawa T."/>
            <person name="Song J."/>
            <person name="Takazaki Y."/>
            <person name="Terasawa K."/>
            <person name="Tsugane M."/>
            <person name="Tsuji K."/>
            <person name="Ueda S."/>
            <person name="Waki K."/>
            <person name="Yamagata H."/>
            <person name="Yamamoto M."/>
            <person name="Yamamoto S."/>
            <person name="Yamane H."/>
            <person name="Yoshiki S."/>
            <person name="Yoshihara R."/>
            <person name="Yukawa K."/>
            <person name="Zhong H."/>
            <person name="Yano M."/>
            <person name="Yuan Q."/>
            <person name="Ouyang S."/>
            <person name="Liu J."/>
            <person name="Jones K.M."/>
            <person name="Gansberger K."/>
            <person name="Moffat K."/>
            <person name="Hill J."/>
            <person name="Bera J."/>
            <person name="Fadrosh D."/>
            <person name="Jin S."/>
            <person name="Johri S."/>
            <person name="Kim M."/>
            <person name="Overton L."/>
            <person name="Reardon M."/>
            <person name="Tsitrin T."/>
            <person name="Vuong H."/>
            <person name="Weaver B."/>
            <person name="Ciecko A."/>
            <person name="Tallon L."/>
            <person name="Jackson J."/>
            <person name="Pai G."/>
            <person name="Aken S.V."/>
            <person name="Utterback T."/>
            <person name="Reidmuller S."/>
            <person name="Feldblyum T."/>
            <person name="Hsiao J."/>
            <person name="Zismann V."/>
            <person name="Iobst S."/>
            <person name="de Vazeille A.R."/>
            <person name="Buell C.R."/>
            <person name="Ying K."/>
            <person name="Li Y."/>
            <person name="Lu T."/>
            <person name="Huang Y."/>
            <person name="Zhao Q."/>
            <person name="Feng Q."/>
            <person name="Zhang L."/>
            <person name="Zhu J."/>
            <person name="Weng Q."/>
            <person name="Mu J."/>
            <person name="Lu Y."/>
            <person name="Fan D."/>
            <person name="Liu Y."/>
            <person name="Guan J."/>
            <person name="Zhang Y."/>
            <person name="Yu S."/>
            <person name="Liu X."/>
            <person name="Zhang Y."/>
            <person name="Hong G."/>
            <person name="Han B."/>
            <person name="Choisne N."/>
            <person name="Demange N."/>
            <person name="Orjeda G."/>
            <person name="Samain S."/>
            <person name="Cattolico L."/>
            <person name="Pelletier E."/>
            <person name="Couloux A."/>
            <person name="Segurens B."/>
            <person name="Wincker P."/>
            <person name="D'Hont A."/>
            <person name="Scarpelli C."/>
            <person name="Weissenbach J."/>
            <person name="Salanoubat M."/>
            <person name="Quetier F."/>
            <person name="Yu Y."/>
            <person name="Kim H.R."/>
            <person name="Rambo T."/>
            <person name="Currie J."/>
            <person name="Collura K."/>
            <person name="Luo M."/>
            <person name="Yang T."/>
            <person name="Ammiraju J.S.S."/>
            <person name="Engler F."/>
            <person name="Soderlund C."/>
            <person name="Wing R.A."/>
            <person name="Palmer L.E."/>
            <person name="de la Bastide M."/>
            <person name="Spiegel L."/>
            <person name="Nascimento L."/>
            <person name="Zutavern T."/>
            <person name="O'Shaughnessy A."/>
            <person name="Dike S."/>
            <person name="Dedhia N."/>
            <person name="Preston R."/>
            <person name="Balija V."/>
            <person name="McCombie W.R."/>
            <person name="Chow T."/>
            <person name="Chen H."/>
            <person name="Chung M."/>
            <person name="Chen C."/>
            <person name="Shaw J."/>
            <person name="Wu H."/>
            <person name="Hsiao K."/>
            <person name="Chao Y."/>
            <person name="Chu M."/>
            <person name="Cheng C."/>
            <person name="Hour A."/>
            <person name="Lee P."/>
            <person name="Lin S."/>
            <person name="Lin Y."/>
            <person name="Liou J."/>
            <person name="Liu S."/>
            <person name="Hsing Y."/>
            <person name="Raghuvanshi S."/>
            <person name="Mohanty A."/>
            <person name="Bharti A.K."/>
            <person name="Gaur A."/>
            <person name="Gupta V."/>
            <person name="Kumar D."/>
            <person name="Ravi V."/>
            <person name="Vij S."/>
            <person name="Kapur A."/>
            <person name="Khurana P."/>
            <person name="Khurana P."/>
            <person name="Khurana J.P."/>
            <person name="Tyagi A.K."/>
            <person name="Gaikwad K."/>
            <person name="Singh A."/>
            <person name="Dalal V."/>
            <person name="Srivastava S."/>
            <person name="Dixit A."/>
            <person name="Pal A.K."/>
            <person name="Ghazi I.A."/>
            <person name="Yadav M."/>
            <person name="Pandit A."/>
            <person name="Bhargava A."/>
            <person name="Sureshbabu K."/>
            <person name="Batra K."/>
            <person name="Sharma T.R."/>
            <person name="Mohapatra T."/>
            <person name="Singh N.K."/>
            <person name="Messing J."/>
            <person name="Nelson A.B."/>
            <person name="Fuks G."/>
            <person name="Kavchok S."/>
            <person name="Keizer G."/>
            <person name="Linton E."/>
            <person name="Llaca V."/>
            <person name="Song R."/>
            <person name="Tanyolac B."/>
            <person name="Young S."/>
            <person name="Ho-Il K."/>
            <person name="Hahn J.H."/>
            <person name="Sangsakoo G."/>
            <person name="Vanavichit A."/>
            <person name="de Mattos Luiz.A.T."/>
            <person name="Zimmer P.D."/>
            <person name="Malone G."/>
            <person name="Dellagostin O."/>
            <person name="de Oliveira A.C."/>
            <person name="Bevan M."/>
            <person name="Bancroft I."/>
            <person name="Minx P."/>
            <person name="Cordum H."/>
            <person name="Wilson R."/>
            <person name="Cheng Z."/>
            <person name="Jin W."/>
            <person name="Jiang J."/>
            <person name="Leong S.A."/>
            <person name="Iwama H."/>
            <person name="Gojobori T."/>
            <person name="Itoh T."/>
            <person name="Niimura Y."/>
            <person name="Fujii Y."/>
            <person name="Habara T."/>
            <person name="Sakai H."/>
            <person name="Sato Y."/>
            <person name="Wilson G."/>
            <person name="Kumar K."/>
            <person name="McCouch S."/>
            <person name="Juretic N."/>
            <person name="Hoen D."/>
            <person name="Wright S."/>
            <person name="Bruskiewich R."/>
            <person name="Bureau T."/>
            <person name="Miyao A."/>
            <person name="Hirochika H."/>
            <person name="Nishikawa T."/>
            <person name="Kadowaki K."/>
            <person name="Sugiura M."/>
            <person name="Burr B."/>
            <person name="Sasaki T."/>
        </authorList>
    </citation>
    <scope>NUCLEOTIDE SEQUENCE [LARGE SCALE GENOMIC DNA]</scope>
    <source>
        <strain evidence="4">cv. Nipponbare</strain>
    </source>
</reference>
<name>Q6Z298_ORYSJ</name>
<dbReference type="Pfam" id="PF10536">
    <property type="entry name" value="PMD"/>
    <property type="match status" value="1"/>
</dbReference>
<organism evidence="2 4">
    <name type="scientific">Oryza sativa subsp. japonica</name>
    <name type="common">Rice</name>
    <dbReference type="NCBI Taxonomy" id="39947"/>
    <lineage>
        <taxon>Eukaryota</taxon>
        <taxon>Viridiplantae</taxon>
        <taxon>Streptophyta</taxon>
        <taxon>Embryophyta</taxon>
        <taxon>Tracheophyta</taxon>
        <taxon>Spermatophyta</taxon>
        <taxon>Magnoliopsida</taxon>
        <taxon>Liliopsida</taxon>
        <taxon>Poales</taxon>
        <taxon>Poaceae</taxon>
        <taxon>BOP clade</taxon>
        <taxon>Oryzoideae</taxon>
        <taxon>Oryzeae</taxon>
        <taxon>Oryzinae</taxon>
        <taxon>Oryza</taxon>
        <taxon>Oryza sativa</taxon>
    </lineage>
</organism>
<gene>
    <name evidence="3" type="ORF">OJ1051_A08.29</name>
    <name evidence="2" type="ORF">OSJNBa0086F04.8</name>
</gene>
<evidence type="ECO:0000259" key="1">
    <source>
        <dbReference type="Pfam" id="PF10536"/>
    </source>
</evidence>
<sequence>MALGGESLRSQAVLRKMQWRPLPMFLRGQIVIPVLHDPTHYFLGPMGDSNPTYFINVETNRIPFRETKPELAHWPTVFGSRPSKLDEWKEWYRRISASKQSLWKKMGIAKCLSLSLADMPKNESMLSVATYFWSDTLNSFIFGQGPMTPTVLYIKMLTGLDITSSANPIRLKIKSEYKIKTKVGGGWLGYATNNMGTGPVTDQEHIAFLNLWLERFVFCGTTCGPTAILQHLAQAIHEKKPIPLGKYLLGAVY</sequence>
<dbReference type="Proteomes" id="UP000000763">
    <property type="component" value="Chromosome 8"/>
</dbReference>
<dbReference type="EMBL" id="AP003904">
    <property type="protein sequence ID" value="BAC99386.1"/>
    <property type="molecule type" value="Genomic_DNA"/>
</dbReference>
<reference evidence="2" key="2">
    <citation type="submission" date="2002-06" db="EMBL/GenBank/DDBJ databases">
        <title>Oryza sativa nipponbare(GA3) genomic DNA, chromosome 8, BAC clone:OSJNBa0086F04.</title>
        <authorList>
            <person name="Sasaki T."/>
            <person name="Matsumoto T."/>
            <person name="Katayose Y."/>
        </authorList>
    </citation>
    <scope>NUCLEOTIDE SEQUENCE</scope>
</reference>
<evidence type="ECO:0000313" key="2">
    <source>
        <dbReference type="EMBL" id="BAC98670.1"/>
    </source>
</evidence>